<dbReference type="HOGENOM" id="CLU_1626342_0_0_12"/>
<keyword evidence="2" id="KW-1185">Reference proteome</keyword>
<dbReference type="KEGG" id="tpi:TREPR_3649"/>
<dbReference type="EMBL" id="CP001843">
    <property type="protein sequence ID" value="AEF83808.1"/>
    <property type="molecule type" value="Genomic_DNA"/>
</dbReference>
<dbReference type="Proteomes" id="UP000009223">
    <property type="component" value="Chromosome"/>
</dbReference>
<gene>
    <name evidence="1" type="ordered locus">TREPR_3649</name>
</gene>
<evidence type="ECO:0000313" key="1">
    <source>
        <dbReference type="EMBL" id="AEF83808.1"/>
    </source>
</evidence>
<dbReference type="AlphaFoldDB" id="F5YQX8"/>
<reference evidence="1 2" key="2">
    <citation type="journal article" date="2011" name="ISME J.">
        <title>RNA-seq reveals cooperative metabolic interactions between two termite-gut spirochete species in co-culture.</title>
        <authorList>
            <person name="Rosenthal A.Z."/>
            <person name="Matson E.G."/>
            <person name="Eldar A."/>
            <person name="Leadbetter J.R."/>
        </authorList>
    </citation>
    <scope>NUCLEOTIDE SEQUENCE [LARGE SCALE GENOMIC DNA]</scope>
    <source>
        <strain evidence="2">ATCC BAA-887 / DSM 12427 / ZAS-2</strain>
    </source>
</reference>
<dbReference type="eggNOG" id="ENOG503375U">
    <property type="taxonomic scope" value="Bacteria"/>
</dbReference>
<sequence>MIIERLKQRIEPDMCITPQTTPIIYFGNYDKSKACTVSLNPSDKEFVNSSGCLLDINHKERLCSRKKLNKNGNEDLTDAEAETVLEFCNNYFHLRPYKSWFNQFDYFIKQFGNYSYYDDTCVHLDLVQWATSPKWDKVPQNIRQKHLDKDLPVLKYLLKKILR</sequence>
<name>F5YQX8_TREPZ</name>
<dbReference type="RefSeq" id="WP_015706659.1">
    <property type="nucleotide sequence ID" value="NC_015578.1"/>
</dbReference>
<protein>
    <submittedName>
        <fullName evidence="1">Uncharacterized protein</fullName>
    </submittedName>
</protein>
<organism evidence="1 2">
    <name type="scientific">Treponema primitia (strain ATCC BAA-887 / DSM 12427 / ZAS-2)</name>
    <dbReference type="NCBI Taxonomy" id="545694"/>
    <lineage>
        <taxon>Bacteria</taxon>
        <taxon>Pseudomonadati</taxon>
        <taxon>Spirochaetota</taxon>
        <taxon>Spirochaetia</taxon>
        <taxon>Spirochaetales</taxon>
        <taxon>Treponemataceae</taxon>
        <taxon>Treponema</taxon>
    </lineage>
</organism>
<proteinExistence type="predicted"/>
<dbReference type="STRING" id="545694.TREPR_3649"/>
<evidence type="ECO:0000313" key="2">
    <source>
        <dbReference type="Proteomes" id="UP000009223"/>
    </source>
</evidence>
<reference evidence="2" key="1">
    <citation type="submission" date="2009-12" db="EMBL/GenBank/DDBJ databases">
        <title>Complete sequence of Treponema primitia strain ZAS-2.</title>
        <authorList>
            <person name="Tetu S.G."/>
            <person name="Matson E."/>
            <person name="Ren Q."/>
            <person name="Seshadri R."/>
            <person name="Elbourne L."/>
            <person name="Hassan K.A."/>
            <person name="Durkin A."/>
            <person name="Radune D."/>
            <person name="Mohamoud Y."/>
            <person name="Shay R."/>
            <person name="Jin S."/>
            <person name="Zhang X."/>
            <person name="Lucey K."/>
            <person name="Ballor N.R."/>
            <person name="Ottesen E."/>
            <person name="Rosenthal R."/>
            <person name="Allen A."/>
            <person name="Leadbetter J.R."/>
            <person name="Paulsen I.T."/>
        </authorList>
    </citation>
    <scope>NUCLEOTIDE SEQUENCE [LARGE SCALE GENOMIC DNA]</scope>
    <source>
        <strain evidence="2">ATCC BAA-887 / DSM 12427 / ZAS-2</strain>
    </source>
</reference>
<dbReference type="OrthoDB" id="6870466at2"/>
<accession>F5YQX8</accession>